<evidence type="ECO:0000313" key="3">
    <source>
        <dbReference type="Proteomes" id="UP001162156"/>
    </source>
</evidence>
<sequence>MAAPKLNLEIKDAVNDYTLKKDERLANIQAQVGADMVALGKILTILFESKEVENASKLRLTELISDSAKLLADVHHQDSDSRRNLVSLKLKKDLISTIDETGVDGWLFGENLADRVKAAQTIERSGQDLKNVSTKPTTSKRKKNARVRLNYRGPSRHLSGCRLDGQKYDRDRHPRGHYQDRLLPSRSRI</sequence>
<keyword evidence="3" id="KW-1185">Reference proteome</keyword>
<name>A0AAV8YDV1_9CUCU</name>
<dbReference type="Proteomes" id="UP001162156">
    <property type="component" value="Unassembled WGS sequence"/>
</dbReference>
<evidence type="ECO:0000256" key="1">
    <source>
        <dbReference type="SAM" id="MobiDB-lite"/>
    </source>
</evidence>
<organism evidence="2 3">
    <name type="scientific">Rhamnusium bicolor</name>
    <dbReference type="NCBI Taxonomy" id="1586634"/>
    <lineage>
        <taxon>Eukaryota</taxon>
        <taxon>Metazoa</taxon>
        <taxon>Ecdysozoa</taxon>
        <taxon>Arthropoda</taxon>
        <taxon>Hexapoda</taxon>
        <taxon>Insecta</taxon>
        <taxon>Pterygota</taxon>
        <taxon>Neoptera</taxon>
        <taxon>Endopterygota</taxon>
        <taxon>Coleoptera</taxon>
        <taxon>Polyphaga</taxon>
        <taxon>Cucujiformia</taxon>
        <taxon>Chrysomeloidea</taxon>
        <taxon>Cerambycidae</taxon>
        <taxon>Lepturinae</taxon>
        <taxon>Rhagiini</taxon>
        <taxon>Rhamnusium</taxon>
    </lineage>
</organism>
<feature type="region of interest" description="Disordered" evidence="1">
    <location>
        <begin position="151"/>
        <end position="189"/>
    </location>
</feature>
<feature type="compositionally biased region" description="Basic and acidic residues" evidence="1">
    <location>
        <begin position="164"/>
        <end position="180"/>
    </location>
</feature>
<dbReference type="PANTHER" id="PTHR34239:SF2">
    <property type="entry name" value="TRANSPOSABLE ELEMENT P TRANSPOSASE_THAP9 CONSERVED DOMAIN-CONTAINING PROTEIN"/>
    <property type="match status" value="1"/>
</dbReference>
<protein>
    <submittedName>
        <fullName evidence="2">Uncharacterized protein</fullName>
    </submittedName>
</protein>
<dbReference type="EMBL" id="JANEYF010002228">
    <property type="protein sequence ID" value="KAJ8949498.1"/>
    <property type="molecule type" value="Genomic_DNA"/>
</dbReference>
<gene>
    <name evidence="2" type="ORF">NQ314_008189</name>
</gene>
<proteinExistence type="predicted"/>
<accession>A0AAV8YDV1</accession>
<dbReference type="AlphaFoldDB" id="A0AAV8YDV1"/>
<comment type="caution">
    <text evidence="2">The sequence shown here is derived from an EMBL/GenBank/DDBJ whole genome shotgun (WGS) entry which is preliminary data.</text>
</comment>
<dbReference type="PANTHER" id="PTHR34239">
    <property type="entry name" value="APPLE DOMAIN-CONTAINING PROTEIN"/>
    <property type="match status" value="1"/>
</dbReference>
<evidence type="ECO:0000313" key="2">
    <source>
        <dbReference type="EMBL" id="KAJ8949498.1"/>
    </source>
</evidence>
<reference evidence="2" key="1">
    <citation type="journal article" date="2023" name="Insect Mol. Biol.">
        <title>Genome sequencing provides insights into the evolution of gene families encoding plant cell wall-degrading enzymes in longhorned beetles.</title>
        <authorList>
            <person name="Shin N.R."/>
            <person name="Okamura Y."/>
            <person name="Kirsch R."/>
            <person name="Pauchet Y."/>
        </authorList>
    </citation>
    <scope>NUCLEOTIDE SEQUENCE</scope>
    <source>
        <strain evidence="2">RBIC_L_NR</strain>
    </source>
</reference>